<proteinExistence type="predicted"/>
<organism evidence="2 3">
    <name type="scientific">Plasmodium yoelii yoelii</name>
    <dbReference type="NCBI Taxonomy" id="73239"/>
    <lineage>
        <taxon>Eukaryota</taxon>
        <taxon>Sar</taxon>
        <taxon>Alveolata</taxon>
        <taxon>Apicomplexa</taxon>
        <taxon>Aconoidasida</taxon>
        <taxon>Haemosporida</taxon>
        <taxon>Plasmodiidae</taxon>
        <taxon>Plasmodium</taxon>
        <taxon>Plasmodium (Vinckeia)</taxon>
    </lineage>
</organism>
<sequence>LEAYENEHGKIDPSTPHNYYDSASDLDNSSPKKNNKDMDDSEINILSIFDNKDDDYNSNVKDQGEDTGITDFNILTLF</sequence>
<accession>Q7R7Y3</accession>
<evidence type="ECO:0000313" key="2">
    <source>
        <dbReference type="EMBL" id="EAA19894.1"/>
    </source>
</evidence>
<reference evidence="2 3" key="1">
    <citation type="journal article" date="2002" name="Nature">
        <title>Genome sequence and comparative analysis of the model rodent malaria parasite Plasmodium yoelii yoelii.</title>
        <authorList>
            <person name="Carlton J.M."/>
            <person name="Angiuoli S.V."/>
            <person name="Suh B.B."/>
            <person name="Kooij T.W."/>
            <person name="Pertea M."/>
            <person name="Silva J.C."/>
            <person name="Ermolaeva M.D."/>
            <person name="Allen J.E."/>
            <person name="Selengut J.D."/>
            <person name="Koo H.L."/>
            <person name="Peterson J.D."/>
            <person name="Pop M."/>
            <person name="Kosack D.S."/>
            <person name="Shumway M.F."/>
            <person name="Bidwell S.L."/>
            <person name="Shallom S.J."/>
            <person name="van Aken S.E."/>
            <person name="Riedmuller S.B."/>
            <person name="Feldblyum T.V."/>
            <person name="Cho J.K."/>
            <person name="Quackenbush J."/>
            <person name="Sedegah M."/>
            <person name="Shoaibi A."/>
            <person name="Cummings L.M."/>
            <person name="Florens L."/>
            <person name="Yates J.R."/>
            <person name="Raine J.D."/>
            <person name="Sinden R.E."/>
            <person name="Harris M.A."/>
            <person name="Cunningham D.A."/>
            <person name="Preiser P.R."/>
            <person name="Bergman L.W."/>
            <person name="Vaidya A.B."/>
            <person name="van Lin L.H."/>
            <person name="Janse C.J."/>
            <person name="Waters A.P."/>
            <person name="Smith H.O."/>
            <person name="White O.R."/>
            <person name="Salzberg S.L."/>
            <person name="Venter J.C."/>
            <person name="Fraser C.M."/>
            <person name="Hoffman S.L."/>
            <person name="Gardner M.J."/>
            <person name="Carucci D.J."/>
        </authorList>
    </citation>
    <scope>NUCLEOTIDE SEQUENCE [LARGE SCALE GENOMIC DNA]</scope>
    <source>
        <strain evidence="2 3">17XNL</strain>
    </source>
</reference>
<dbReference type="PaxDb" id="73239-Q7R7Y3"/>
<keyword evidence="3" id="KW-1185">Reference proteome</keyword>
<feature type="compositionally biased region" description="Basic and acidic residues" evidence="1">
    <location>
        <begin position="1"/>
        <end position="11"/>
    </location>
</feature>
<feature type="non-terminal residue" evidence="2">
    <location>
        <position position="1"/>
    </location>
</feature>
<dbReference type="InParanoid" id="Q7R7Y3"/>
<feature type="region of interest" description="Disordered" evidence="1">
    <location>
        <begin position="1"/>
        <end position="41"/>
    </location>
</feature>
<comment type="caution">
    <text evidence="2">The sequence shown here is derived from an EMBL/GenBank/DDBJ whole genome shotgun (WGS) entry which is preliminary data.</text>
</comment>
<protein>
    <submittedName>
        <fullName evidence="2">Uncharacterized protein</fullName>
    </submittedName>
</protein>
<name>Q7R7Y3_PLAYO</name>
<dbReference type="AlphaFoldDB" id="Q7R7Y3"/>
<evidence type="ECO:0000313" key="3">
    <source>
        <dbReference type="Proteomes" id="UP000008553"/>
    </source>
</evidence>
<dbReference type="EMBL" id="AABL01002733">
    <property type="protein sequence ID" value="EAA19894.1"/>
    <property type="molecule type" value="Genomic_DNA"/>
</dbReference>
<dbReference type="Proteomes" id="UP000008553">
    <property type="component" value="Unassembled WGS sequence"/>
</dbReference>
<gene>
    <name evidence="2" type="ORF">PY07443</name>
</gene>
<evidence type="ECO:0000256" key="1">
    <source>
        <dbReference type="SAM" id="MobiDB-lite"/>
    </source>
</evidence>